<feature type="coiled-coil region" evidence="1">
    <location>
        <begin position="613"/>
        <end position="672"/>
    </location>
</feature>
<reference evidence="3" key="1">
    <citation type="journal article" date="2021" name="Proc. Natl. Acad. Sci. U.S.A.">
        <title>A Catalog of Tens of Thousands of Viruses from Human Metagenomes Reveals Hidden Associations with Chronic Diseases.</title>
        <authorList>
            <person name="Tisza M.J."/>
            <person name="Buck C.B."/>
        </authorList>
    </citation>
    <scope>NUCLEOTIDE SEQUENCE</scope>
    <source>
        <strain evidence="3">CtFbM77</strain>
    </source>
</reference>
<proteinExistence type="predicted"/>
<evidence type="ECO:0000256" key="1">
    <source>
        <dbReference type="SAM" id="Coils"/>
    </source>
</evidence>
<protein>
    <submittedName>
        <fullName evidence="3">Nucleoporin</fullName>
    </submittedName>
</protein>
<dbReference type="EMBL" id="BK015997">
    <property type="protein sequence ID" value="DAF88845.1"/>
    <property type="molecule type" value="Genomic_DNA"/>
</dbReference>
<keyword evidence="1" id="KW-0175">Coiled coil</keyword>
<organism evidence="3">
    <name type="scientific">Siphoviridae sp. ctFbM77</name>
    <dbReference type="NCBI Taxonomy" id="2825405"/>
    <lineage>
        <taxon>Viruses</taxon>
        <taxon>Duplodnaviria</taxon>
        <taxon>Heunggongvirae</taxon>
        <taxon>Uroviricota</taxon>
        <taxon>Caudoviricetes</taxon>
    </lineage>
</organism>
<evidence type="ECO:0000313" key="3">
    <source>
        <dbReference type="EMBL" id="DAF88845.1"/>
    </source>
</evidence>
<feature type="region of interest" description="Disordered" evidence="2">
    <location>
        <begin position="490"/>
        <end position="512"/>
    </location>
</feature>
<evidence type="ECO:0000256" key="2">
    <source>
        <dbReference type="SAM" id="MobiDB-lite"/>
    </source>
</evidence>
<accession>A0A8S5U344</accession>
<sequence>MAGATNLSVTLNIDDVVDNLDKTAAKFENFAKWAGESMGKVDKAASGMSETQKRAYEVMKKSTNSHIQAMQELSKEYEALRTKQKNGIVLTQEECAQLQVLTKQFKEHQGAITRNATDLSKLARSYDGVGDKLASVSGLTEIAVAGMGGMVAAVLPKVGEVVGEVIGGIARLGTQTQQTVAQFGAMANNMTSAAATYQAFNDVARNTNYDFDVVYNMGKQLINMGYSAKNAADLIQQCADTAAGLGKDVSGAQQLVTTIARIQAAGKLTSRQLVELQMAGINLDDVFGPIGMSGEEAMQKLTDGTMDSQQAMDALTQYMHKFDGSMNNSKQNITDAWGDVTGNLTTACGEIGQSIADAFSQSEIVQDLIDFTQSLVDLVRGEGCGAFSDFGAVAQFILDLIADALQFTWSVIKLGIIWINELYSAFKEMCRKVYNYLSWLLDPLAEIFTIVGKIMKKIGQEIKGGIDESFKQTFKPKVIVEDTGNHFREPVNVSKSKGSKGGSAGKSAATPKLTEEERAVEALIKKYADASKQAQTRGKLALQTAALNASMLIGEAKAQAELNNKLEGFKQNHDAVIEGYQKELKLAEKIGNESTRAGVIAEIKAQIDAQDKLYAAQVEAANFSKNYNELQKQSKDLVTAAFGDPSRVDQKLKDYKEKLENFMQEVDAIEANQKDSLTSGNIGQSLSDESMSFLGKMLKMTPEELAADFEAKKDQFANFAAYIQDAMAQATAAESQNLSIGQQWADKQKEWQTELGNSMGNAVSEWLMGSKTIGQAMKDMVKELISNAIKLLSQWTMMWGVFMAFGSSPKAAAESANKAVFGVSKFASGGFVSGPGTATSDSIPALLSNGEYVLNAAAVRRLGVARLNGLNSGRGYADGGLVTTSYIAANHDSGLAQTSEAAGVRGNSINLNISAMDAASFGDFLNRGGLDVVKQALFDSNRNFASEAGVW</sequence>
<name>A0A8S5U344_9CAUD</name>